<keyword evidence="1" id="KW-0175">Coiled coil</keyword>
<dbReference type="AlphaFoldDB" id="A0A4C1VAZ3"/>
<evidence type="ECO:0000256" key="1">
    <source>
        <dbReference type="SAM" id="Coils"/>
    </source>
</evidence>
<gene>
    <name evidence="2" type="ORF">EVAR_29150_1</name>
</gene>
<accession>A0A4C1VAZ3</accession>
<evidence type="ECO:0000313" key="2">
    <source>
        <dbReference type="EMBL" id="GBP36021.1"/>
    </source>
</evidence>
<organism evidence="2 3">
    <name type="scientific">Eumeta variegata</name>
    <name type="common">Bagworm moth</name>
    <name type="synonym">Eumeta japonica</name>
    <dbReference type="NCBI Taxonomy" id="151549"/>
    <lineage>
        <taxon>Eukaryota</taxon>
        <taxon>Metazoa</taxon>
        <taxon>Ecdysozoa</taxon>
        <taxon>Arthropoda</taxon>
        <taxon>Hexapoda</taxon>
        <taxon>Insecta</taxon>
        <taxon>Pterygota</taxon>
        <taxon>Neoptera</taxon>
        <taxon>Endopterygota</taxon>
        <taxon>Lepidoptera</taxon>
        <taxon>Glossata</taxon>
        <taxon>Ditrysia</taxon>
        <taxon>Tineoidea</taxon>
        <taxon>Psychidae</taxon>
        <taxon>Oiketicinae</taxon>
        <taxon>Eumeta</taxon>
    </lineage>
</organism>
<comment type="caution">
    <text evidence="2">The sequence shown here is derived from an EMBL/GenBank/DDBJ whole genome shotgun (WGS) entry which is preliminary data.</text>
</comment>
<dbReference type="OrthoDB" id="5984028at2759"/>
<evidence type="ECO:0000313" key="3">
    <source>
        <dbReference type="Proteomes" id="UP000299102"/>
    </source>
</evidence>
<feature type="coiled-coil region" evidence="1">
    <location>
        <begin position="18"/>
        <end position="59"/>
    </location>
</feature>
<dbReference type="Proteomes" id="UP000299102">
    <property type="component" value="Unassembled WGS sequence"/>
</dbReference>
<name>A0A4C1VAZ3_EUMVA</name>
<sequence>MDGLMDVLQQAPTRTEPVQDVKNDVSDANKKIYALESERVRLNKDISRLSQRLAAVEKAARRRNVEIQAVPEKRSENISRIFKRLLETVKQPILNREITAARRVAKMNPSLSCRRNVLSTFSFSRYHGNILSVVKKISKENSS</sequence>
<dbReference type="EMBL" id="BGZK01000313">
    <property type="protein sequence ID" value="GBP36021.1"/>
    <property type="molecule type" value="Genomic_DNA"/>
</dbReference>
<reference evidence="2 3" key="1">
    <citation type="journal article" date="2019" name="Commun. Biol.">
        <title>The bagworm genome reveals a unique fibroin gene that provides high tensile strength.</title>
        <authorList>
            <person name="Kono N."/>
            <person name="Nakamura H."/>
            <person name="Ohtoshi R."/>
            <person name="Tomita M."/>
            <person name="Numata K."/>
            <person name="Arakawa K."/>
        </authorList>
    </citation>
    <scope>NUCLEOTIDE SEQUENCE [LARGE SCALE GENOMIC DNA]</scope>
</reference>
<proteinExistence type="predicted"/>
<keyword evidence="3" id="KW-1185">Reference proteome</keyword>
<protein>
    <submittedName>
        <fullName evidence="2">Uncharacterized protein</fullName>
    </submittedName>
</protein>